<dbReference type="InterPro" id="IPR003018">
    <property type="entry name" value="GAF"/>
</dbReference>
<dbReference type="Pfam" id="PF07730">
    <property type="entry name" value="HisKA_3"/>
    <property type="match status" value="1"/>
</dbReference>
<dbReference type="AlphaFoldDB" id="A0A1B4VBY6"/>
<dbReference type="SUPFAM" id="SSF158472">
    <property type="entry name" value="HAMP domain-like"/>
    <property type="match status" value="1"/>
</dbReference>
<evidence type="ECO:0000259" key="12">
    <source>
        <dbReference type="PROSITE" id="PS50109"/>
    </source>
</evidence>
<keyword evidence="5 9" id="KW-0547">Nucleotide-binding</keyword>
<evidence type="ECO:0000256" key="9">
    <source>
        <dbReference type="PIRNR" id="PIRNR003167"/>
    </source>
</evidence>
<dbReference type="PROSITE" id="PS50109">
    <property type="entry name" value="HIS_KIN"/>
    <property type="match status" value="1"/>
</dbReference>
<evidence type="ECO:0000256" key="8">
    <source>
        <dbReference type="ARBA" id="ARBA00023012"/>
    </source>
</evidence>
<dbReference type="SMART" id="SM00387">
    <property type="entry name" value="HATPase_c"/>
    <property type="match status" value="1"/>
</dbReference>
<evidence type="ECO:0000256" key="5">
    <source>
        <dbReference type="ARBA" id="ARBA00022741"/>
    </source>
</evidence>
<feature type="transmembrane region" description="Helical" evidence="11">
    <location>
        <begin position="66"/>
        <end position="85"/>
    </location>
</feature>
<feature type="domain" description="HAMP" evidence="13">
    <location>
        <begin position="89"/>
        <end position="141"/>
    </location>
</feature>
<reference evidence="14 15" key="1">
    <citation type="submission" date="2015-08" db="EMBL/GenBank/DDBJ databases">
        <title>Complete genome sequence of Sulfurifustis variabilis.</title>
        <authorList>
            <person name="Miura A."/>
            <person name="Kojima H."/>
            <person name="Fukui M."/>
        </authorList>
    </citation>
    <scope>NUCLEOTIDE SEQUENCE [LARGE SCALE GENOMIC DNA]</scope>
    <source>
        <strain evidence="15">skN76</strain>
    </source>
</reference>
<keyword evidence="15" id="KW-1185">Reference proteome</keyword>
<evidence type="ECO:0000256" key="3">
    <source>
        <dbReference type="ARBA" id="ARBA00022553"/>
    </source>
</evidence>
<feature type="coiled-coil region" evidence="10">
    <location>
        <begin position="367"/>
        <end position="394"/>
    </location>
</feature>
<dbReference type="Proteomes" id="UP000218899">
    <property type="component" value="Chromosome"/>
</dbReference>
<evidence type="ECO:0000313" key="14">
    <source>
        <dbReference type="EMBL" id="BAU48521.1"/>
    </source>
</evidence>
<feature type="coiled-coil region" evidence="10">
    <location>
        <begin position="122"/>
        <end position="149"/>
    </location>
</feature>
<dbReference type="KEGG" id="sva:SVA_1968"/>
<dbReference type="EC" id="2.7.13.3" evidence="9"/>
<evidence type="ECO:0000256" key="4">
    <source>
        <dbReference type="ARBA" id="ARBA00022679"/>
    </source>
</evidence>
<evidence type="ECO:0000313" key="15">
    <source>
        <dbReference type="Proteomes" id="UP000218899"/>
    </source>
</evidence>
<dbReference type="InterPro" id="IPR005467">
    <property type="entry name" value="His_kinase_dom"/>
</dbReference>
<protein>
    <recommendedName>
        <fullName evidence="9">Sensor protein</fullName>
        <ecNumber evidence="9">2.7.13.3</ecNumber>
    </recommendedName>
</protein>
<sequence>MNHVDKKSASEPDRLSPWRIPPANGWRLKSYALIRRELGRPILFIAALFVALAFATLWTGPTAPVYAIRLLLLLLLLGAVAVLVLRVNTRLIEPLAHLRNWAARMRGGNLTAQIPVPAHGEFSELARDINRLGAELNSLTRQMNAQVRNQTVRLARKTQSLDILYDVATSLNQSANLDKLLEGFLEILMDLVDARAGSVRLLDGENRHRTRLIASRGLPPETVERDRSMEVDRCQCGWASTDGEIHIQRGTEGCAKLLGRPYLDRDCSEFVVIPIQYQGRILGVYNLFLDKPVSALGEDAHDLLGSIGKHLGLAIEKARLDNDARRLAIMEERQTLGNELHDSLAQSLVGMRLQVKMLGETLYRKDLRTAQNEVNRLRGAVEEAHASLRELLSNFRFKLDEGGLVPAITNMIDRFNEETGIAVFFQNQCPDLALSPTQEIQVFRIVQEALANIRKHSEARNARILLNQDNTGRYYVLIEDDGRGLAPTEPGMPGEHLGLSIMRERAASLAGELTIESEPGEGTRILLAFDPRPATRMRAQGA</sequence>
<evidence type="ECO:0000256" key="10">
    <source>
        <dbReference type="SAM" id="Coils"/>
    </source>
</evidence>
<evidence type="ECO:0000256" key="6">
    <source>
        <dbReference type="ARBA" id="ARBA00022777"/>
    </source>
</evidence>
<organism evidence="14 15">
    <name type="scientific">Sulfurifustis variabilis</name>
    <dbReference type="NCBI Taxonomy" id="1675686"/>
    <lineage>
        <taxon>Bacteria</taxon>
        <taxon>Pseudomonadati</taxon>
        <taxon>Pseudomonadota</taxon>
        <taxon>Gammaproteobacteria</taxon>
        <taxon>Acidiferrobacterales</taxon>
        <taxon>Acidiferrobacteraceae</taxon>
        <taxon>Sulfurifustis</taxon>
    </lineage>
</organism>
<keyword evidence="4 9" id="KW-0808">Transferase</keyword>
<evidence type="ECO:0000256" key="11">
    <source>
        <dbReference type="SAM" id="Phobius"/>
    </source>
</evidence>
<feature type="transmembrane region" description="Helical" evidence="11">
    <location>
        <begin position="42"/>
        <end position="60"/>
    </location>
</feature>
<dbReference type="InterPro" id="IPR036890">
    <property type="entry name" value="HATPase_C_sf"/>
</dbReference>
<keyword evidence="9" id="KW-0997">Cell inner membrane</keyword>
<keyword evidence="11" id="KW-0812">Transmembrane</keyword>
<keyword evidence="6 9" id="KW-0418">Kinase</keyword>
<dbReference type="EMBL" id="AP014936">
    <property type="protein sequence ID" value="BAU48521.1"/>
    <property type="molecule type" value="Genomic_DNA"/>
</dbReference>
<dbReference type="Gene3D" id="3.30.565.10">
    <property type="entry name" value="Histidine kinase-like ATPase, C-terminal domain"/>
    <property type="match status" value="1"/>
</dbReference>
<evidence type="ECO:0000256" key="1">
    <source>
        <dbReference type="ARBA" id="ARBA00000085"/>
    </source>
</evidence>
<dbReference type="RefSeq" id="WP_096461023.1">
    <property type="nucleotide sequence ID" value="NZ_AP014936.1"/>
</dbReference>
<feature type="domain" description="Histidine kinase" evidence="12">
    <location>
        <begin position="339"/>
        <end position="533"/>
    </location>
</feature>
<accession>A0A1B4VBY6</accession>
<dbReference type="Pfam" id="PF13185">
    <property type="entry name" value="GAF_2"/>
    <property type="match status" value="1"/>
</dbReference>
<dbReference type="PANTHER" id="PTHR24421">
    <property type="entry name" value="NITRATE/NITRITE SENSOR PROTEIN NARX-RELATED"/>
    <property type="match status" value="1"/>
</dbReference>
<dbReference type="GO" id="GO:0005886">
    <property type="term" value="C:plasma membrane"/>
    <property type="evidence" value="ECO:0007669"/>
    <property type="project" value="UniProtKB-SubCell"/>
</dbReference>
<name>A0A1B4VBY6_9GAMM</name>
<keyword evidence="10" id="KW-0175">Coiled coil</keyword>
<proteinExistence type="predicted"/>
<dbReference type="Pfam" id="PF02518">
    <property type="entry name" value="HATPase_c"/>
    <property type="match status" value="1"/>
</dbReference>
<dbReference type="Pfam" id="PF00672">
    <property type="entry name" value="HAMP"/>
    <property type="match status" value="1"/>
</dbReference>
<keyword evidence="11" id="KW-1133">Transmembrane helix</keyword>
<dbReference type="Gene3D" id="6.10.340.10">
    <property type="match status" value="1"/>
</dbReference>
<evidence type="ECO:0000259" key="13">
    <source>
        <dbReference type="PROSITE" id="PS50885"/>
    </source>
</evidence>
<dbReference type="SUPFAM" id="SSF55781">
    <property type="entry name" value="GAF domain-like"/>
    <property type="match status" value="1"/>
</dbReference>
<dbReference type="CDD" id="cd06225">
    <property type="entry name" value="HAMP"/>
    <property type="match status" value="1"/>
</dbReference>
<dbReference type="GO" id="GO:0000155">
    <property type="term" value="F:phosphorelay sensor kinase activity"/>
    <property type="evidence" value="ECO:0007669"/>
    <property type="project" value="UniProtKB-UniRule"/>
</dbReference>
<dbReference type="CDD" id="cd16917">
    <property type="entry name" value="HATPase_UhpB-NarQ-NarX-like"/>
    <property type="match status" value="1"/>
</dbReference>
<dbReference type="InterPro" id="IPR050482">
    <property type="entry name" value="Sensor_HK_TwoCompSys"/>
</dbReference>
<comment type="catalytic activity">
    <reaction evidence="1 9">
        <text>ATP + protein L-histidine = ADP + protein N-phospho-L-histidine.</text>
        <dbReference type="EC" id="2.7.13.3"/>
    </reaction>
</comment>
<dbReference type="InterPro" id="IPR003660">
    <property type="entry name" value="HAMP_dom"/>
</dbReference>
<dbReference type="PIRSF" id="PIRSF003167">
    <property type="entry name" value="STHK_NarX/NarQ"/>
    <property type="match status" value="1"/>
</dbReference>
<dbReference type="Gene3D" id="1.20.5.1930">
    <property type="match status" value="1"/>
</dbReference>
<dbReference type="SUPFAM" id="SSF55874">
    <property type="entry name" value="ATPase domain of HSP90 chaperone/DNA topoisomerase II/histidine kinase"/>
    <property type="match status" value="1"/>
</dbReference>
<dbReference type="InterPro" id="IPR029016">
    <property type="entry name" value="GAF-like_dom_sf"/>
</dbReference>
<dbReference type="InterPro" id="IPR003594">
    <property type="entry name" value="HATPase_dom"/>
</dbReference>
<dbReference type="PROSITE" id="PS50885">
    <property type="entry name" value="HAMP"/>
    <property type="match status" value="1"/>
</dbReference>
<dbReference type="SMART" id="SM00304">
    <property type="entry name" value="HAMP"/>
    <property type="match status" value="1"/>
</dbReference>
<dbReference type="OrthoDB" id="9811306at2"/>
<keyword evidence="9 11" id="KW-0472">Membrane</keyword>
<evidence type="ECO:0000256" key="7">
    <source>
        <dbReference type="ARBA" id="ARBA00022840"/>
    </source>
</evidence>
<evidence type="ECO:0000256" key="2">
    <source>
        <dbReference type="ARBA" id="ARBA00004370"/>
    </source>
</evidence>
<dbReference type="GO" id="GO:0005524">
    <property type="term" value="F:ATP binding"/>
    <property type="evidence" value="ECO:0007669"/>
    <property type="project" value="UniProtKB-UniRule"/>
</dbReference>
<dbReference type="GO" id="GO:0046983">
    <property type="term" value="F:protein dimerization activity"/>
    <property type="evidence" value="ECO:0007669"/>
    <property type="project" value="UniProtKB-UniRule"/>
</dbReference>
<dbReference type="InterPro" id="IPR016380">
    <property type="entry name" value="Sig_transdc_His_kin_NarX/NarQ"/>
</dbReference>
<keyword evidence="3" id="KW-0597">Phosphoprotein</keyword>
<gene>
    <name evidence="14" type="ORF">SVA_1968</name>
</gene>
<keyword evidence="8 9" id="KW-0902">Two-component regulatory system</keyword>
<comment type="subcellular location">
    <subcellularLocation>
        <location evidence="9">Cell inner membrane</location>
    </subcellularLocation>
    <subcellularLocation>
        <location evidence="2">Membrane</location>
    </subcellularLocation>
</comment>
<keyword evidence="9" id="KW-1003">Cell membrane</keyword>
<dbReference type="Gene3D" id="3.30.450.40">
    <property type="match status" value="1"/>
</dbReference>
<keyword evidence="7 9" id="KW-0067">ATP-binding</keyword>
<dbReference type="InterPro" id="IPR011712">
    <property type="entry name" value="Sig_transdc_His_kin_sub3_dim/P"/>
</dbReference>
<dbReference type="PANTHER" id="PTHR24421:SF10">
    <property type="entry name" value="NITRATE_NITRITE SENSOR PROTEIN NARQ"/>
    <property type="match status" value="1"/>
</dbReference>